<dbReference type="AlphaFoldDB" id="A0A6J6BTZ0"/>
<name>A0A6J6BTZ0_9ZZZZ</name>
<gene>
    <name evidence="1" type="ORF">UFOPK1493_00358</name>
</gene>
<accession>A0A6J6BTZ0</accession>
<proteinExistence type="predicted"/>
<sequence>MSTGGSSMGSSLEAAKACKLDDFDAGRWVPYP</sequence>
<protein>
    <submittedName>
        <fullName evidence="1">Unannotated protein</fullName>
    </submittedName>
</protein>
<reference evidence="1" key="1">
    <citation type="submission" date="2020-05" db="EMBL/GenBank/DDBJ databases">
        <authorList>
            <person name="Chiriac C."/>
            <person name="Salcher M."/>
            <person name="Ghai R."/>
            <person name="Kavagutti S V."/>
        </authorList>
    </citation>
    <scope>NUCLEOTIDE SEQUENCE</scope>
</reference>
<evidence type="ECO:0000313" key="1">
    <source>
        <dbReference type="EMBL" id="CAB4541779.1"/>
    </source>
</evidence>
<dbReference type="EMBL" id="CAEZSR010000007">
    <property type="protein sequence ID" value="CAB4541779.1"/>
    <property type="molecule type" value="Genomic_DNA"/>
</dbReference>
<organism evidence="1">
    <name type="scientific">freshwater metagenome</name>
    <dbReference type="NCBI Taxonomy" id="449393"/>
    <lineage>
        <taxon>unclassified sequences</taxon>
        <taxon>metagenomes</taxon>
        <taxon>ecological metagenomes</taxon>
    </lineage>
</organism>